<evidence type="ECO:0008006" key="2">
    <source>
        <dbReference type="Google" id="ProtNLM"/>
    </source>
</evidence>
<dbReference type="InterPro" id="IPR007715">
    <property type="entry name" value="Coq4"/>
</dbReference>
<reference evidence="1" key="1">
    <citation type="submission" date="2018-05" db="EMBL/GenBank/DDBJ databases">
        <authorList>
            <person name="Lanie J.A."/>
            <person name="Ng W.-L."/>
            <person name="Kazmierczak K.M."/>
            <person name="Andrzejewski T.M."/>
            <person name="Davidsen T.M."/>
            <person name="Wayne K.J."/>
            <person name="Tettelin H."/>
            <person name="Glass J.I."/>
            <person name="Rusch D."/>
            <person name="Podicherti R."/>
            <person name="Tsui H.-C.T."/>
            <person name="Winkler M.E."/>
        </authorList>
    </citation>
    <scope>NUCLEOTIDE SEQUENCE</scope>
</reference>
<gene>
    <name evidence="1" type="ORF">METZ01_LOCUS7318</name>
</gene>
<protein>
    <recommendedName>
        <fullName evidence="2">Ubiquinone biosynthesis protein</fullName>
    </recommendedName>
</protein>
<name>A0A381NK19_9ZZZZ</name>
<dbReference type="PANTHER" id="PTHR12922">
    <property type="entry name" value="UBIQUINONE BIOSYNTHESIS PROTEIN"/>
    <property type="match status" value="1"/>
</dbReference>
<organism evidence="1">
    <name type="scientific">marine metagenome</name>
    <dbReference type="NCBI Taxonomy" id="408172"/>
    <lineage>
        <taxon>unclassified sequences</taxon>
        <taxon>metagenomes</taxon>
        <taxon>ecological metagenomes</taxon>
    </lineage>
</organism>
<dbReference type="GO" id="GO:0006744">
    <property type="term" value="P:ubiquinone biosynthetic process"/>
    <property type="evidence" value="ECO:0007669"/>
    <property type="project" value="InterPro"/>
</dbReference>
<evidence type="ECO:0000313" key="1">
    <source>
        <dbReference type="EMBL" id="SUZ54464.1"/>
    </source>
</evidence>
<dbReference type="AlphaFoldDB" id="A0A381NK19"/>
<proteinExistence type="predicted"/>
<accession>A0A381NK19</accession>
<sequence>MFNEFLNFFKYTWEKRIKPFKAFKALRALSANKEDTVQVFHIIEALKGPKNRYFKDFKKSNVGKRILKDRIHLIDILKNRDYLEKLPKDTLGYKYFQFVYNENLTADELAEASEIYPRDKNTSDEEHLFNKRLRDMHDLWHVTTGYGRDALGELSLLAFTYAQGKNRGIGAITLYGYWQVGRFSKNKMDLRKVIRQGYRLGKDATFWAFEDWEKLLELPLLEVREQLNSKKPSLYQEILRKYIALEEDTTEEQTVAV</sequence>
<dbReference type="Pfam" id="PF05019">
    <property type="entry name" value="Coq4"/>
    <property type="match status" value="1"/>
</dbReference>
<dbReference type="PANTHER" id="PTHR12922:SF7">
    <property type="entry name" value="UBIQUINONE BIOSYNTHESIS PROTEIN COQ4 HOMOLOG, MITOCHONDRIAL"/>
    <property type="match status" value="1"/>
</dbReference>
<dbReference type="EMBL" id="UINC01000388">
    <property type="protein sequence ID" value="SUZ54464.1"/>
    <property type="molecule type" value="Genomic_DNA"/>
</dbReference>